<dbReference type="GO" id="GO:0043138">
    <property type="term" value="F:3'-5' DNA helicase activity"/>
    <property type="evidence" value="ECO:0007669"/>
    <property type="project" value="UniProtKB-EC"/>
</dbReference>
<dbReference type="InterPro" id="IPR027417">
    <property type="entry name" value="P-loop_NTPase"/>
</dbReference>
<organism evidence="15 16">
    <name type="scientific">Anaerolinea thermolimosa</name>
    <dbReference type="NCBI Taxonomy" id="229919"/>
    <lineage>
        <taxon>Bacteria</taxon>
        <taxon>Bacillati</taxon>
        <taxon>Chloroflexota</taxon>
        <taxon>Anaerolineae</taxon>
        <taxon>Anaerolineales</taxon>
        <taxon>Anaerolineaceae</taxon>
        <taxon>Anaerolinea</taxon>
    </lineage>
</organism>
<keyword evidence="6" id="KW-0238">DNA-binding</keyword>
<dbReference type="GO" id="GO:0005829">
    <property type="term" value="C:cytosol"/>
    <property type="evidence" value="ECO:0007669"/>
    <property type="project" value="TreeGrafter"/>
</dbReference>
<evidence type="ECO:0000256" key="3">
    <source>
        <dbReference type="ARBA" id="ARBA00022801"/>
    </source>
</evidence>
<keyword evidence="2 11" id="KW-0547">Nucleotide-binding</keyword>
<reference evidence="15 16" key="1">
    <citation type="journal article" date="2018" name="Nat. Biotechnol.">
        <title>A standardized bacterial taxonomy based on genome phylogeny substantially revises the tree of life.</title>
        <authorList>
            <person name="Parks D.H."/>
            <person name="Chuvochina M."/>
            <person name="Waite D.W."/>
            <person name="Rinke C."/>
            <person name="Skarshewski A."/>
            <person name="Chaumeil P.A."/>
            <person name="Hugenholtz P."/>
        </authorList>
    </citation>
    <scope>NUCLEOTIDE SEQUENCE [LARGE SCALE GENOMIC DNA]</scope>
    <source>
        <strain evidence="15">UBA8781</strain>
    </source>
</reference>
<feature type="compositionally biased region" description="Low complexity" evidence="12">
    <location>
        <begin position="26"/>
        <end position="38"/>
    </location>
</feature>
<comment type="catalytic activity">
    <reaction evidence="8">
        <text>Couples ATP hydrolysis with the unwinding of duplex DNA by translocating in the 3'-5' direction.</text>
        <dbReference type="EC" id="5.6.2.4"/>
    </reaction>
</comment>
<evidence type="ECO:0000313" key="15">
    <source>
        <dbReference type="EMBL" id="HCE16642.1"/>
    </source>
</evidence>
<dbReference type="SUPFAM" id="SSF52540">
    <property type="entry name" value="P-loop containing nucleoside triphosphate hydrolases"/>
    <property type="match status" value="1"/>
</dbReference>
<feature type="domain" description="UvrD-like helicase C-terminal" evidence="14">
    <location>
        <begin position="434"/>
        <end position="742"/>
    </location>
</feature>
<dbReference type="GO" id="GO:0016887">
    <property type="term" value="F:ATP hydrolysis activity"/>
    <property type="evidence" value="ECO:0007669"/>
    <property type="project" value="RHEA"/>
</dbReference>
<dbReference type="Gene3D" id="3.40.50.300">
    <property type="entry name" value="P-loop containing nucleotide triphosphate hydrolases"/>
    <property type="match status" value="3"/>
</dbReference>
<comment type="similarity">
    <text evidence="1">Belongs to the helicase family. UvrD subfamily.</text>
</comment>
<dbReference type="Gene3D" id="1.10.10.160">
    <property type="match status" value="1"/>
</dbReference>
<dbReference type="GO" id="GO:0000725">
    <property type="term" value="P:recombinational repair"/>
    <property type="evidence" value="ECO:0007669"/>
    <property type="project" value="TreeGrafter"/>
</dbReference>
<evidence type="ECO:0000256" key="2">
    <source>
        <dbReference type="ARBA" id="ARBA00022741"/>
    </source>
</evidence>
<evidence type="ECO:0000256" key="7">
    <source>
        <dbReference type="ARBA" id="ARBA00023235"/>
    </source>
</evidence>
<dbReference type="Pfam" id="PF00580">
    <property type="entry name" value="UvrD-helicase"/>
    <property type="match status" value="1"/>
</dbReference>
<keyword evidence="5 11" id="KW-0067">ATP-binding</keyword>
<evidence type="ECO:0000256" key="11">
    <source>
        <dbReference type="PROSITE-ProRule" id="PRU00560"/>
    </source>
</evidence>
<dbReference type="EMBL" id="DPBP01000009">
    <property type="protein sequence ID" value="HCE16642.1"/>
    <property type="molecule type" value="Genomic_DNA"/>
</dbReference>
<proteinExistence type="inferred from homology"/>
<evidence type="ECO:0000256" key="10">
    <source>
        <dbReference type="ARBA" id="ARBA00048988"/>
    </source>
</evidence>
<protein>
    <recommendedName>
        <fullName evidence="9">DNA 3'-5' helicase</fullName>
        <ecNumber evidence="9">5.6.2.4</ecNumber>
    </recommendedName>
</protein>
<dbReference type="InterPro" id="IPR014017">
    <property type="entry name" value="DNA_helicase_UvrD-like_C"/>
</dbReference>
<dbReference type="OrthoDB" id="9765670at2"/>
<dbReference type="PANTHER" id="PTHR11070:SF2">
    <property type="entry name" value="ATP-DEPENDENT DNA HELICASE SRS2"/>
    <property type="match status" value="1"/>
</dbReference>
<evidence type="ECO:0000256" key="8">
    <source>
        <dbReference type="ARBA" id="ARBA00034617"/>
    </source>
</evidence>
<comment type="catalytic activity">
    <reaction evidence="10">
        <text>ATP + H2O = ADP + phosphate + H(+)</text>
        <dbReference type="Rhea" id="RHEA:13065"/>
        <dbReference type="ChEBI" id="CHEBI:15377"/>
        <dbReference type="ChEBI" id="CHEBI:15378"/>
        <dbReference type="ChEBI" id="CHEBI:30616"/>
        <dbReference type="ChEBI" id="CHEBI:43474"/>
        <dbReference type="ChEBI" id="CHEBI:456216"/>
        <dbReference type="EC" id="5.6.2.4"/>
    </reaction>
</comment>
<dbReference type="PROSITE" id="PS51198">
    <property type="entry name" value="UVRD_HELICASE_ATP_BIND"/>
    <property type="match status" value="1"/>
</dbReference>
<dbReference type="AlphaFoldDB" id="A0A3D1JDP0"/>
<feature type="domain" description="UvrD-like helicase ATP-binding" evidence="13">
    <location>
        <begin position="119"/>
        <end position="433"/>
    </location>
</feature>
<evidence type="ECO:0000256" key="5">
    <source>
        <dbReference type="ARBA" id="ARBA00022840"/>
    </source>
</evidence>
<feature type="region of interest" description="Disordered" evidence="12">
    <location>
        <begin position="45"/>
        <end position="64"/>
    </location>
</feature>
<name>A0A3D1JDP0_9CHLR</name>
<sequence length="861" mass="97175">MPYSSPRRTPFCFTTARSSTSSGWMPARTPGSSASTSPSPILMCSAAAGNQGGSGQPPKNTRPTAKPFSALRWGYFADAARRFIWLSASSVKAASNNAECSCAVFTRFKSRKHGMAEKRQLRSSQSKILTYRSGWMGISAVPGAGKTYTLSRLAADILLRGEIAPDQEILIVTLVNSAVDNFSARIATFLQEANVLPGMGYTVRTLHGLAHDIVRQRPEAVGLAEDFSIIDESEATRILEEIAAAWMRSNFHLITGYLSPDLSEQKLEDVRRNNLPRLVQNIGLQTIRYAKDQELSPEALRLELDRLPMPLPLAEMGWAIYADYQRALRYRGAVDFDDLIRLALLALKLDPALVKRLRYQWPYILEDEAQDSSRLQEEILRHLAGAEGNWVRVGDPNQAIYETFTTASPDYLINFRRTPGVISRELHESGRSTLSIIRLANHLIEWSNRLPPEDLLSKGLAYPLIRPTSPDDPRPNPPDQPEKITLHSQAFSPAEELQKVAKSIARWLQEPENQGRTVAVLSSNNKRGFDMVDELRRQGVDVVDSLLRSTQATRAAASALSDLLNWLAEPDSPSLLSKAYQAWRTRGDLSKEEKMQIPRVARQLQALRRVEDFLAPQPGSGWPQESLAREDPGLYAELIRFRDLLQRWQSAATLPPDQLTLTLAQDLFTEPSDLAVAHKLSSLIRQSASIHPDWHIKQFSAEVAVIARNQRRFIGFSDEDTRFDPDRYPGKVVVATIHKAKGLEWDRVYLLAANNYDFPSNEYDPYIAEWWYLRDQLNLEAEALAQLKAALSKNEYDFYQEGEASRQDRREYVRERLRLLFVGITRARRELVITWNTGRNGNLTPARAFQELIAFWNKSHG</sequence>
<evidence type="ECO:0000256" key="9">
    <source>
        <dbReference type="ARBA" id="ARBA00034808"/>
    </source>
</evidence>
<evidence type="ECO:0000256" key="1">
    <source>
        <dbReference type="ARBA" id="ARBA00009922"/>
    </source>
</evidence>
<dbReference type="InterPro" id="IPR014016">
    <property type="entry name" value="UvrD-like_ATP-bd"/>
</dbReference>
<feature type="binding site" evidence="11">
    <location>
        <begin position="140"/>
        <end position="147"/>
    </location>
    <ligand>
        <name>ATP</name>
        <dbReference type="ChEBI" id="CHEBI:30616"/>
    </ligand>
</feature>
<evidence type="ECO:0000256" key="6">
    <source>
        <dbReference type="ARBA" id="ARBA00023125"/>
    </source>
</evidence>
<dbReference type="EC" id="5.6.2.4" evidence="9"/>
<dbReference type="GO" id="GO:0033202">
    <property type="term" value="C:DNA helicase complex"/>
    <property type="evidence" value="ECO:0007669"/>
    <property type="project" value="TreeGrafter"/>
</dbReference>
<accession>A0A3D1JDP0</accession>
<feature type="region of interest" description="Disordered" evidence="12">
    <location>
        <begin position="463"/>
        <end position="483"/>
    </location>
</feature>
<gene>
    <name evidence="15" type="ORF">DEQ80_02165</name>
</gene>
<dbReference type="InterPro" id="IPR000212">
    <property type="entry name" value="DNA_helicase_UvrD/REP"/>
</dbReference>
<evidence type="ECO:0000313" key="16">
    <source>
        <dbReference type="Proteomes" id="UP000264141"/>
    </source>
</evidence>
<evidence type="ECO:0000256" key="12">
    <source>
        <dbReference type="SAM" id="MobiDB-lite"/>
    </source>
</evidence>
<keyword evidence="4 11" id="KW-0347">Helicase</keyword>
<keyword evidence="7" id="KW-0413">Isomerase</keyword>
<dbReference type="InterPro" id="IPR013986">
    <property type="entry name" value="DExx_box_DNA_helicase_dom_sf"/>
</dbReference>
<evidence type="ECO:0000259" key="13">
    <source>
        <dbReference type="PROSITE" id="PS51198"/>
    </source>
</evidence>
<dbReference type="Proteomes" id="UP000264141">
    <property type="component" value="Unassembled WGS sequence"/>
</dbReference>
<dbReference type="PROSITE" id="PS51217">
    <property type="entry name" value="UVRD_HELICASE_CTER"/>
    <property type="match status" value="1"/>
</dbReference>
<evidence type="ECO:0000256" key="4">
    <source>
        <dbReference type="ARBA" id="ARBA00022806"/>
    </source>
</evidence>
<dbReference type="STRING" id="229919.GCA_001050195_02473"/>
<feature type="compositionally biased region" description="Basic and acidic residues" evidence="12">
    <location>
        <begin position="469"/>
        <end position="483"/>
    </location>
</feature>
<evidence type="ECO:0000259" key="14">
    <source>
        <dbReference type="PROSITE" id="PS51217"/>
    </source>
</evidence>
<dbReference type="Pfam" id="PF13361">
    <property type="entry name" value="UvrD_C"/>
    <property type="match status" value="1"/>
</dbReference>
<dbReference type="PANTHER" id="PTHR11070">
    <property type="entry name" value="UVRD / RECB / PCRA DNA HELICASE FAMILY MEMBER"/>
    <property type="match status" value="1"/>
</dbReference>
<comment type="caution">
    <text evidence="15">The sequence shown here is derived from an EMBL/GenBank/DDBJ whole genome shotgun (WGS) entry which is preliminary data.</text>
</comment>
<dbReference type="GO" id="GO:0003677">
    <property type="term" value="F:DNA binding"/>
    <property type="evidence" value="ECO:0007669"/>
    <property type="project" value="UniProtKB-KW"/>
</dbReference>
<dbReference type="GO" id="GO:0005524">
    <property type="term" value="F:ATP binding"/>
    <property type="evidence" value="ECO:0007669"/>
    <property type="project" value="UniProtKB-UniRule"/>
</dbReference>
<feature type="region of interest" description="Disordered" evidence="12">
    <location>
        <begin position="1"/>
        <end position="38"/>
    </location>
</feature>
<keyword evidence="3 11" id="KW-0378">Hydrolase</keyword>